<evidence type="ECO:0000256" key="6">
    <source>
        <dbReference type="ARBA" id="ARBA00022723"/>
    </source>
</evidence>
<dbReference type="EMBL" id="QDKL01000003">
    <property type="protein sequence ID" value="RZF20808.1"/>
    <property type="molecule type" value="Genomic_DNA"/>
</dbReference>
<keyword evidence="8" id="KW-0067">ATP-binding</keyword>
<evidence type="ECO:0000256" key="8">
    <source>
        <dbReference type="ARBA" id="ARBA00022840"/>
    </source>
</evidence>
<accession>A0ABY0IFE3</accession>
<keyword evidence="7" id="KW-0547">Nucleotide-binding</keyword>
<evidence type="ECO:0000256" key="2">
    <source>
        <dbReference type="ARBA" id="ARBA00007599"/>
    </source>
</evidence>
<dbReference type="InterPro" id="IPR027417">
    <property type="entry name" value="P-loop_NTPase"/>
</dbReference>
<keyword evidence="5" id="KW-0819">tRNA processing</keyword>
<evidence type="ECO:0000256" key="7">
    <source>
        <dbReference type="ARBA" id="ARBA00022741"/>
    </source>
</evidence>
<dbReference type="Gene3D" id="3.40.50.300">
    <property type="entry name" value="P-loop containing nucleotide triphosphate hydrolases"/>
    <property type="match status" value="1"/>
</dbReference>
<evidence type="ECO:0000256" key="4">
    <source>
        <dbReference type="ARBA" id="ARBA00022490"/>
    </source>
</evidence>
<keyword evidence="12" id="KW-1185">Reference proteome</keyword>
<sequence>MNFKEKPLFDYKDVRHWKKVYQSDISNIIVELKESLKEPAIVVLNGPVGAGKTTFTNIFLGEDNSGSPTYSLINDCGEVVHADFYRLETAEEIMHLELPMYLEEKKYFLVEWGKDYIRDIYRELSDDFHYFQLDIESNEVKDGHDEASRNYFLKKIIF</sequence>
<evidence type="ECO:0000313" key="12">
    <source>
        <dbReference type="Proteomes" id="UP000443582"/>
    </source>
</evidence>
<dbReference type="Pfam" id="PF02367">
    <property type="entry name" value="TsaE"/>
    <property type="match status" value="1"/>
</dbReference>
<evidence type="ECO:0000313" key="11">
    <source>
        <dbReference type="EMBL" id="RZF20808.1"/>
    </source>
</evidence>
<evidence type="ECO:0000256" key="10">
    <source>
        <dbReference type="ARBA" id="ARBA00032441"/>
    </source>
</evidence>
<dbReference type="Proteomes" id="UP000443582">
    <property type="component" value="Unassembled WGS sequence"/>
</dbReference>
<evidence type="ECO:0000256" key="5">
    <source>
        <dbReference type="ARBA" id="ARBA00022694"/>
    </source>
</evidence>
<keyword evidence="4" id="KW-0963">Cytoplasm</keyword>
<dbReference type="PANTHER" id="PTHR33540:SF2">
    <property type="entry name" value="TRNA THREONYLCARBAMOYLADENOSINE BIOSYNTHESIS PROTEIN TSAE"/>
    <property type="match status" value="1"/>
</dbReference>
<keyword evidence="6" id="KW-0479">Metal-binding</keyword>
<protein>
    <recommendedName>
        <fullName evidence="3">tRNA threonylcarbamoyladenosine biosynthesis protein TsaE</fullName>
    </recommendedName>
    <alternativeName>
        <fullName evidence="10">t(6)A37 threonylcarbamoyladenosine biosynthesis protein TsaE</fullName>
    </alternativeName>
</protein>
<evidence type="ECO:0000256" key="1">
    <source>
        <dbReference type="ARBA" id="ARBA00004496"/>
    </source>
</evidence>
<dbReference type="SUPFAM" id="SSF52540">
    <property type="entry name" value="P-loop containing nucleoside triphosphate hydrolases"/>
    <property type="match status" value="1"/>
</dbReference>
<comment type="caution">
    <text evidence="11">The sequence shown here is derived from an EMBL/GenBank/DDBJ whole genome shotgun (WGS) entry which is preliminary data.</text>
</comment>
<name>A0ABY0IFE3_9BACT</name>
<evidence type="ECO:0000256" key="9">
    <source>
        <dbReference type="ARBA" id="ARBA00022842"/>
    </source>
</evidence>
<comment type="subcellular location">
    <subcellularLocation>
        <location evidence="1">Cytoplasm</location>
    </subcellularLocation>
</comment>
<keyword evidence="9" id="KW-0460">Magnesium</keyword>
<comment type="similarity">
    <text evidence="2">Belongs to the TsaE family.</text>
</comment>
<gene>
    <name evidence="11" type="ORF">DAY19_12540</name>
</gene>
<evidence type="ECO:0000256" key="3">
    <source>
        <dbReference type="ARBA" id="ARBA00019010"/>
    </source>
</evidence>
<dbReference type="InterPro" id="IPR003442">
    <property type="entry name" value="T6A_TsaE"/>
</dbReference>
<reference evidence="12" key="1">
    <citation type="journal article" date="2019" name="Int. J. Syst. Evol. Microbiol.">
        <title>Halobacteriovorax valvorus sp. nov., a novel prokaryotic predator isolated from coastal seawater of China.</title>
        <authorList>
            <person name="Chen M.-X."/>
        </authorList>
    </citation>
    <scope>NUCLEOTIDE SEQUENCE [LARGE SCALE GENOMIC DNA]</scope>
    <source>
        <strain evidence="12">BL9</strain>
    </source>
</reference>
<proteinExistence type="inferred from homology"/>
<organism evidence="11 12">
    <name type="scientific">Halobacteriovorax vibrionivorans</name>
    <dbReference type="NCBI Taxonomy" id="2152716"/>
    <lineage>
        <taxon>Bacteria</taxon>
        <taxon>Pseudomonadati</taxon>
        <taxon>Bdellovibrionota</taxon>
        <taxon>Bacteriovoracia</taxon>
        <taxon>Bacteriovoracales</taxon>
        <taxon>Halobacteriovoraceae</taxon>
        <taxon>Halobacteriovorax</taxon>
    </lineage>
</organism>
<dbReference type="PANTHER" id="PTHR33540">
    <property type="entry name" value="TRNA THREONYLCARBAMOYLADENOSINE BIOSYNTHESIS PROTEIN TSAE"/>
    <property type="match status" value="1"/>
</dbReference>